<accession>I4IKL2</accession>
<evidence type="ECO:0000313" key="2">
    <source>
        <dbReference type="Proteomes" id="UP000004047"/>
    </source>
</evidence>
<comment type="caution">
    <text evidence="1">The sequence shown here is derived from an EMBL/GenBank/DDBJ whole genome shotgun (WGS) entry which is preliminary data.</text>
</comment>
<gene>
    <name evidence="1" type="ORF">MICAK_1090002</name>
</gene>
<sequence>MKLIFSLLAVLSFVPAIGSGVWFPVEAQNWSRHQENNFRNVVAIIKPRRGGNCQNHRIRADGRVYDAQKGTRGSYLIVDQVVLLTGITATDPQGYKIWQVFYEPSRTKMWIKDCDLSIPRLVD</sequence>
<dbReference type="EMBL" id="CAIQ01000012">
    <property type="protein sequence ID" value="CCI34836.1"/>
    <property type="molecule type" value="Genomic_DNA"/>
</dbReference>
<protein>
    <submittedName>
        <fullName evidence="1">Similarity</fullName>
    </submittedName>
</protein>
<dbReference type="HOGENOM" id="CLU_2046987_0_0_3"/>
<reference evidence="1 2" key="1">
    <citation type="submission" date="2012-04" db="EMBL/GenBank/DDBJ databases">
        <authorList>
            <person name="Genoscope - CEA"/>
        </authorList>
    </citation>
    <scope>NUCLEOTIDE SEQUENCE [LARGE SCALE GENOMIC DNA]</scope>
    <source>
        <strain evidence="1 2">9701</strain>
    </source>
</reference>
<name>I4IKL2_MICAE</name>
<dbReference type="RefSeq" id="WP_002800008.1">
    <property type="nucleotide sequence ID" value="NZ_CAIQ01000012.1"/>
</dbReference>
<dbReference type="Proteomes" id="UP000004047">
    <property type="component" value="Unassembled WGS sequence"/>
</dbReference>
<evidence type="ECO:0000313" key="1">
    <source>
        <dbReference type="EMBL" id="CCI34836.1"/>
    </source>
</evidence>
<proteinExistence type="predicted"/>
<organism evidence="1 2">
    <name type="scientific">Microcystis aeruginosa PCC 9701</name>
    <dbReference type="NCBI Taxonomy" id="721123"/>
    <lineage>
        <taxon>Bacteria</taxon>
        <taxon>Bacillati</taxon>
        <taxon>Cyanobacteriota</taxon>
        <taxon>Cyanophyceae</taxon>
        <taxon>Oscillatoriophycideae</taxon>
        <taxon>Chroococcales</taxon>
        <taxon>Microcystaceae</taxon>
        <taxon>Microcystis</taxon>
    </lineage>
</organism>
<dbReference type="AlphaFoldDB" id="I4IKL2"/>